<reference evidence="2" key="1">
    <citation type="submission" date="2019-03" db="EMBL/GenBank/DDBJ databases">
        <title>WGS assembly of Setaria viridis.</title>
        <authorList>
            <person name="Huang P."/>
            <person name="Jenkins J."/>
            <person name="Grimwood J."/>
            <person name="Barry K."/>
            <person name="Healey A."/>
            <person name="Mamidi S."/>
            <person name="Sreedasyam A."/>
            <person name="Shu S."/>
            <person name="Feldman M."/>
            <person name="Wu J."/>
            <person name="Yu Y."/>
            <person name="Chen C."/>
            <person name="Johnson J."/>
            <person name="Rokhsar D."/>
            <person name="Baxter I."/>
            <person name="Schmutz J."/>
            <person name="Brutnell T."/>
            <person name="Kellogg E."/>
        </authorList>
    </citation>
    <scope>NUCLEOTIDE SEQUENCE [LARGE SCALE GENOMIC DNA]</scope>
</reference>
<name>A0A4U6T0P8_SETVI</name>
<dbReference type="EMBL" id="CM016560">
    <property type="protein sequence ID" value="TKV93362.1"/>
    <property type="molecule type" value="Genomic_DNA"/>
</dbReference>
<dbReference type="CDD" id="cd00121">
    <property type="entry name" value="MATH"/>
    <property type="match status" value="1"/>
</dbReference>
<dbReference type="Proteomes" id="UP000298652">
    <property type="component" value="Chromosome 9"/>
</dbReference>
<dbReference type="Pfam" id="PF22486">
    <property type="entry name" value="MATH_2"/>
    <property type="match status" value="1"/>
</dbReference>
<dbReference type="PROSITE" id="PS50144">
    <property type="entry name" value="MATH"/>
    <property type="match status" value="1"/>
</dbReference>
<protein>
    <recommendedName>
        <fullName evidence="1">MATH domain-containing protein</fullName>
    </recommendedName>
</protein>
<dbReference type="PANTHER" id="PTHR46162">
    <property type="entry name" value="TRAF-LIKE FAMILY PROTEIN"/>
    <property type="match status" value="1"/>
</dbReference>
<evidence type="ECO:0000259" key="1">
    <source>
        <dbReference type="PROSITE" id="PS50144"/>
    </source>
</evidence>
<dbReference type="AlphaFoldDB" id="A0A4U6T0P8"/>
<proteinExistence type="predicted"/>
<feature type="domain" description="MATH" evidence="1">
    <location>
        <begin position="1"/>
        <end position="95"/>
    </location>
</feature>
<dbReference type="PANTHER" id="PTHR46162:SF2">
    <property type="entry name" value="ANKYRIN REPEAT-CONTAINING PROTEIN-RELATED"/>
    <property type="match status" value="1"/>
</dbReference>
<dbReference type="Gene3D" id="2.60.210.10">
    <property type="entry name" value="Apoptosis, Tumor Necrosis Factor Receptor Associated Protein 2, Chain A"/>
    <property type="match status" value="1"/>
</dbReference>
<sequence length="104" mass="11751">MHPLGDQYSTNSLSLYLQLHDPKELLDPEPRMMIELALCILGQKYGRHFTVRGRFVFTFESNLGWGWSNFMALNTFKDQSRGYLVGSNCILKADITVSGSSSDS</sequence>
<evidence type="ECO:0000313" key="2">
    <source>
        <dbReference type="EMBL" id="TKV93362.1"/>
    </source>
</evidence>
<keyword evidence="3" id="KW-1185">Reference proteome</keyword>
<gene>
    <name evidence="2" type="ORF">SEVIR_9G221100v2</name>
</gene>
<dbReference type="InterPro" id="IPR008974">
    <property type="entry name" value="TRAF-like"/>
</dbReference>
<dbReference type="OMA" id="RMMIELA"/>
<evidence type="ECO:0000313" key="3">
    <source>
        <dbReference type="Proteomes" id="UP000298652"/>
    </source>
</evidence>
<organism evidence="2 3">
    <name type="scientific">Setaria viridis</name>
    <name type="common">Green bristlegrass</name>
    <name type="synonym">Setaria italica subsp. viridis</name>
    <dbReference type="NCBI Taxonomy" id="4556"/>
    <lineage>
        <taxon>Eukaryota</taxon>
        <taxon>Viridiplantae</taxon>
        <taxon>Streptophyta</taxon>
        <taxon>Embryophyta</taxon>
        <taxon>Tracheophyta</taxon>
        <taxon>Spermatophyta</taxon>
        <taxon>Magnoliopsida</taxon>
        <taxon>Liliopsida</taxon>
        <taxon>Poales</taxon>
        <taxon>Poaceae</taxon>
        <taxon>PACMAD clade</taxon>
        <taxon>Panicoideae</taxon>
        <taxon>Panicodae</taxon>
        <taxon>Paniceae</taxon>
        <taxon>Cenchrinae</taxon>
        <taxon>Setaria</taxon>
    </lineage>
</organism>
<dbReference type="SUPFAM" id="SSF49599">
    <property type="entry name" value="TRAF domain-like"/>
    <property type="match status" value="1"/>
</dbReference>
<dbReference type="InterPro" id="IPR002083">
    <property type="entry name" value="MATH/TRAF_dom"/>
</dbReference>
<accession>A0A4U6T0P8</accession>
<dbReference type="Gramene" id="TKV93362">
    <property type="protein sequence ID" value="TKV93362"/>
    <property type="gene ID" value="SEVIR_9G221100v2"/>
</dbReference>